<comment type="caution">
    <text evidence="1">The sequence shown here is derived from an EMBL/GenBank/DDBJ whole genome shotgun (WGS) entry which is preliminary data.</text>
</comment>
<protein>
    <submittedName>
        <fullName evidence="1">Uncharacterized protein</fullName>
    </submittedName>
</protein>
<accession>R4XAP9</accession>
<sequence length="219" mass="25201">MCHATRENGESKQMLELYRNITIVVEDLLSVLQRKLKSATNQYEEVIVENEAFVHSMSLWMKDHVSVSIEASQQYRHLVETEISDTMVILKNVTESQLDIFSDELSVRLADLQHHEMNAFRNVLNEEFVVFEKMLQHAKQDLMAYRNTIQDTTTAMDTLHMFGIHTAEQTLDLQRVQEKILVRATESLTNIEETATKLDKSVMLSSLVSRSTAIEAARI</sequence>
<dbReference type="Proteomes" id="UP000013776">
    <property type="component" value="Unassembled WGS sequence"/>
</dbReference>
<evidence type="ECO:0000313" key="2">
    <source>
        <dbReference type="Proteomes" id="UP000013776"/>
    </source>
</evidence>
<reference evidence="1 2" key="1">
    <citation type="journal article" date="2013" name="MBio">
        <title>Genome sequencing of the plant pathogen Taphrina deformans, the causal agent of peach leaf curl.</title>
        <authorList>
            <person name="Cisse O.H."/>
            <person name="Almeida J.M.G.C.F."/>
            <person name="Fonseca A."/>
            <person name="Kumar A.A."/>
            <person name="Salojaervi J."/>
            <person name="Overmyer K."/>
            <person name="Hauser P.M."/>
            <person name="Pagni M."/>
        </authorList>
    </citation>
    <scope>NUCLEOTIDE SEQUENCE [LARGE SCALE GENOMIC DNA]</scope>
    <source>
        <strain evidence="2">PYCC 5710 / ATCC 11124 / CBS 356.35 / IMI 108563 / JCM 9778 / NBRC 8474</strain>
    </source>
</reference>
<dbReference type="EMBL" id="CAHR02000107">
    <property type="protein sequence ID" value="CCG82883.1"/>
    <property type="molecule type" value="Genomic_DNA"/>
</dbReference>
<dbReference type="AlphaFoldDB" id="R4XAP9"/>
<evidence type="ECO:0000313" key="1">
    <source>
        <dbReference type="EMBL" id="CCG82883.1"/>
    </source>
</evidence>
<keyword evidence="2" id="KW-1185">Reference proteome</keyword>
<proteinExistence type="predicted"/>
<dbReference type="VEuPathDB" id="FungiDB:TAPDE_003004"/>
<gene>
    <name evidence="1" type="ORF">TAPDE_003004</name>
</gene>
<dbReference type="OrthoDB" id="5311848at2759"/>
<organism evidence="1 2">
    <name type="scientific">Taphrina deformans (strain PYCC 5710 / ATCC 11124 / CBS 356.35 / IMI 108563 / JCM 9778 / NBRC 8474)</name>
    <name type="common">Peach leaf curl fungus</name>
    <name type="synonym">Lalaria deformans</name>
    <dbReference type="NCBI Taxonomy" id="1097556"/>
    <lineage>
        <taxon>Eukaryota</taxon>
        <taxon>Fungi</taxon>
        <taxon>Dikarya</taxon>
        <taxon>Ascomycota</taxon>
        <taxon>Taphrinomycotina</taxon>
        <taxon>Taphrinomycetes</taxon>
        <taxon>Taphrinales</taxon>
        <taxon>Taphrinaceae</taxon>
        <taxon>Taphrina</taxon>
    </lineage>
</organism>
<name>R4XAP9_TAPDE</name>